<organism evidence="11 12">
    <name type="scientific">Sphaerochaeta halotolerans</name>
    <dbReference type="NCBI Taxonomy" id="2293840"/>
    <lineage>
        <taxon>Bacteria</taxon>
        <taxon>Pseudomonadati</taxon>
        <taxon>Spirochaetota</taxon>
        <taxon>Spirochaetia</taxon>
        <taxon>Spirochaetales</taxon>
        <taxon>Sphaerochaetaceae</taxon>
        <taxon>Sphaerochaeta</taxon>
    </lineage>
</organism>
<comment type="cofactor">
    <cofactor evidence="10">
        <name>Mg(2+)</name>
        <dbReference type="ChEBI" id="CHEBI:18420"/>
    </cofactor>
    <cofactor evidence="10">
        <name>Mn(2+)</name>
        <dbReference type="ChEBI" id="CHEBI:29035"/>
    </cofactor>
</comment>
<evidence type="ECO:0000256" key="1">
    <source>
        <dbReference type="ARBA" id="ARBA00022722"/>
    </source>
</evidence>
<evidence type="ECO:0000256" key="6">
    <source>
        <dbReference type="ARBA" id="ARBA00023118"/>
    </source>
</evidence>
<dbReference type="GO" id="GO:0016787">
    <property type="term" value="F:hydrolase activity"/>
    <property type="evidence" value="ECO:0007669"/>
    <property type="project" value="UniProtKB-KW"/>
</dbReference>
<reference evidence="11 12" key="2">
    <citation type="submission" date="2018-09" db="EMBL/GenBank/DDBJ databases">
        <title>Genome of Sphaerochaeta halotolerans strain 4-11.</title>
        <authorList>
            <person name="Nazina T.N."/>
            <person name="Sokolova D.S."/>
        </authorList>
    </citation>
    <scope>NUCLEOTIDE SEQUENCE [LARGE SCALE GENOMIC DNA]</scope>
    <source>
        <strain evidence="11 12">4-11</strain>
    </source>
</reference>
<dbReference type="HAMAP" id="MF_01470">
    <property type="entry name" value="Cas1"/>
    <property type="match status" value="1"/>
</dbReference>
<sequence length="290" mass="33417">MSWRIVVISKRAKLEYKMNYLVVRDTEMLRIHLSEIHTLIIESTAVSLTAMLVAQLQERKINIIFCDNHRNPLSNVLPLYGCHNATEKVKSQIAWKREIKDQVWTRIIYEKITNQANVLKQTRPDLAEKLTGYASSITAGDRTNREAHAAKVYFNALFGNEFSRHKDSPINAALNYGYTILLSAINREIVINGYLTQLGIFHDNAFNQFNLSSDLIEPLRSLIDKEVVSWGSFEEFTSNQKMRLVDVMNCQVNMADKRMQFVNALGIYCRSVLESLSEQNLDLIQCMEYE</sequence>
<dbReference type="NCBIfam" id="TIGR03639">
    <property type="entry name" value="cas1_NMENI"/>
    <property type="match status" value="1"/>
</dbReference>
<gene>
    <name evidence="10 11" type="primary">cas1</name>
    <name evidence="11" type="ORF">DYP60_05130</name>
</gene>
<protein>
    <recommendedName>
        <fullName evidence="10">CRISPR-associated endonuclease Cas1</fullName>
        <ecNumber evidence="10">3.1.-.-</ecNumber>
    </recommendedName>
</protein>
<evidence type="ECO:0000256" key="7">
    <source>
        <dbReference type="ARBA" id="ARBA00023125"/>
    </source>
</evidence>
<dbReference type="Gene3D" id="3.100.10.20">
    <property type="entry name" value="CRISPR-associated endonuclease Cas1, N-terminal domain"/>
    <property type="match status" value="1"/>
</dbReference>
<dbReference type="NCBIfam" id="TIGR00287">
    <property type="entry name" value="cas1"/>
    <property type="match status" value="1"/>
</dbReference>
<evidence type="ECO:0000256" key="8">
    <source>
        <dbReference type="ARBA" id="ARBA00023211"/>
    </source>
</evidence>
<feature type="binding site" evidence="10">
    <location>
        <position position="217"/>
    </location>
    <ligand>
        <name>Mn(2+)</name>
        <dbReference type="ChEBI" id="CHEBI:29035"/>
    </ligand>
</feature>
<evidence type="ECO:0000313" key="12">
    <source>
        <dbReference type="Proteomes" id="UP000264002"/>
    </source>
</evidence>
<dbReference type="InterPro" id="IPR002729">
    <property type="entry name" value="CRISPR-assoc_Cas1"/>
</dbReference>
<comment type="function">
    <text evidence="10">CRISPR (clustered regularly interspaced short palindromic repeat), is an adaptive immune system that provides protection against mobile genetic elements (viruses, transposable elements and conjugative plasmids). CRISPR clusters contain spacers, sequences complementary to antecedent mobile elements, and target invading nucleic acids. CRISPR clusters are transcribed and processed into CRISPR RNA (crRNA). Acts as a dsDNA endonuclease. Involved in the integration of spacer DNA into the CRISPR cassette.</text>
</comment>
<dbReference type="GO" id="GO:0043571">
    <property type="term" value="P:maintenance of CRISPR repeat elements"/>
    <property type="evidence" value="ECO:0007669"/>
    <property type="project" value="UniProtKB-UniRule"/>
</dbReference>
<dbReference type="PANTHER" id="PTHR34353:SF2">
    <property type="entry name" value="CRISPR-ASSOCIATED ENDONUCLEASE CAS1 1"/>
    <property type="match status" value="1"/>
</dbReference>
<accession>A0A372MJP3</accession>
<evidence type="ECO:0000256" key="5">
    <source>
        <dbReference type="ARBA" id="ARBA00022842"/>
    </source>
</evidence>
<dbReference type="Pfam" id="PF01867">
    <property type="entry name" value="Cas_Cas1"/>
    <property type="match status" value="1"/>
</dbReference>
<keyword evidence="12" id="KW-1185">Reference proteome</keyword>
<dbReference type="EMBL" id="QUWK01000004">
    <property type="protein sequence ID" value="RFU95400.1"/>
    <property type="molecule type" value="Genomic_DNA"/>
</dbReference>
<dbReference type="Gene3D" id="1.20.120.920">
    <property type="entry name" value="CRISPR-associated endonuclease Cas1, C-terminal domain"/>
    <property type="match status" value="1"/>
</dbReference>
<evidence type="ECO:0000256" key="3">
    <source>
        <dbReference type="ARBA" id="ARBA00022759"/>
    </source>
</evidence>
<dbReference type="GO" id="GO:0046872">
    <property type="term" value="F:metal ion binding"/>
    <property type="evidence" value="ECO:0007669"/>
    <property type="project" value="UniProtKB-UniRule"/>
</dbReference>
<keyword evidence="4 10" id="KW-0378">Hydrolase</keyword>
<evidence type="ECO:0000313" key="11">
    <source>
        <dbReference type="EMBL" id="RFU95400.1"/>
    </source>
</evidence>
<keyword evidence="7 10" id="KW-0238">DNA-binding</keyword>
<keyword evidence="3 10" id="KW-0255">Endonuclease</keyword>
<reference evidence="12" key="1">
    <citation type="submission" date="2018-08" db="EMBL/GenBank/DDBJ databases">
        <authorList>
            <person name="Grouzdev D.S."/>
            <person name="Krutkina M.S."/>
        </authorList>
    </citation>
    <scope>NUCLEOTIDE SEQUENCE [LARGE SCALE GENOMIC DNA]</scope>
    <source>
        <strain evidence="12">4-11</strain>
    </source>
</reference>
<dbReference type="GO" id="GO:0003677">
    <property type="term" value="F:DNA binding"/>
    <property type="evidence" value="ECO:0007669"/>
    <property type="project" value="UniProtKB-KW"/>
</dbReference>
<dbReference type="Proteomes" id="UP000264002">
    <property type="component" value="Unassembled WGS sequence"/>
</dbReference>
<comment type="caution">
    <text evidence="11">The sequence shown here is derived from an EMBL/GenBank/DDBJ whole genome shotgun (WGS) entry which is preliminary data.</text>
</comment>
<dbReference type="InterPro" id="IPR042211">
    <property type="entry name" value="CRISPR-assoc_Cas1_N"/>
</dbReference>
<evidence type="ECO:0000256" key="10">
    <source>
        <dbReference type="HAMAP-Rule" id="MF_01470"/>
    </source>
</evidence>
<keyword evidence="5 10" id="KW-0460">Magnesium</keyword>
<dbReference type="EC" id="3.1.-.-" evidence="10"/>
<dbReference type="PANTHER" id="PTHR34353">
    <property type="entry name" value="CRISPR-ASSOCIATED ENDONUCLEASE CAS1 1"/>
    <property type="match status" value="1"/>
</dbReference>
<evidence type="ECO:0000256" key="2">
    <source>
        <dbReference type="ARBA" id="ARBA00022723"/>
    </source>
</evidence>
<dbReference type="GO" id="GO:0004520">
    <property type="term" value="F:DNA endonuclease activity"/>
    <property type="evidence" value="ECO:0007669"/>
    <property type="project" value="InterPro"/>
</dbReference>
<evidence type="ECO:0000256" key="4">
    <source>
        <dbReference type="ARBA" id="ARBA00022801"/>
    </source>
</evidence>
<dbReference type="GO" id="GO:0051607">
    <property type="term" value="P:defense response to virus"/>
    <property type="evidence" value="ECO:0007669"/>
    <property type="project" value="UniProtKB-UniRule"/>
</dbReference>
<evidence type="ECO:0000256" key="9">
    <source>
        <dbReference type="ARBA" id="ARBA00038592"/>
    </source>
</evidence>
<keyword evidence="6 10" id="KW-0051">Antiviral defense</keyword>
<comment type="subunit">
    <text evidence="9 10">Homodimer, forms a heterotetramer with a Cas2 homodimer.</text>
</comment>
<proteinExistence type="inferred from homology"/>
<dbReference type="InterPro" id="IPR050646">
    <property type="entry name" value="Cas1"/>
</dbReference>
<keyword evidence="8 10" id="KW-0464">Manganese</keyword>
<dbReference type="AlphaFoldDB" id="A0A372MJP3"/>
<keyword evidence="2 10" id="KW-0479">Metal-binding</keyword>
<keyword evidence="1 10" id="KW-0540">Nuclease</keyword>
<name>A0A372MJP3_9SPIR</name>
<feature type="binding site" evidence="10">
    <location>
        <position position="202"/>
    </location>
    <ligand>
        <name>Mn(2+)</name>
        <dbReference type="ChEBI" id="CHEBI:29035"/>
    </ligand>
</feature>
<dbReference type="InterPro" id="IPR019855">
    <property type="entry name" value="CRISPR-assoc_Cas1_NMENI"/>
</dbReference>
<comment type="similarity">
    <text evidence="10">Belongs to the CRISPR-associated endonuclease Cas1 family.</text>
</comment>
<feature type="binding site" evidence="10">
    <location>
        <position position="146"/>
    </location>
    <ligand>
        <name>Mn(2+)</name>
        <dbReference type="ChEBI" id="CHEBI:29035"/>
    </ligand>
</feature>
<dbReference type="RefSeq" id="WP_117329811.1">
    <property type="nucleotide sequence ID" value="NZ_QUWK01000004.1"/>
</dbReference>
<dbReference type="InterPro" id="IPR042206">
    <property type="entry name" value="CRISPR-assoc_Cas1_C"/>
</dbReference>